<proteinExistence type="predicted"/>
<name>A0ABV9R690_9MICO</name>
<feature type="transmembrane region" description="Helical" evidence="1">
    <location>
        <begin position="377"/>
        <end position="395"/>
    </location>
</feature>
<feature type="transmembrane region" description="Helical" evidence="1">
    <location>
        <begin position="353"/>
        <end position="371"/>
    </location>
</feature>
<feature type="transmembrane region" description="Helical" evidence="1">
    <location>
        <begin position="155"/>
        <end position="174"/>
    </location>
</feature>
<dbReference type="InterPro" id="IPR010640">
    <property type="entry name" value="Low_temperature_requirement_A"/>
</dbReference>
<evidence type="ECO:0000313" key="2">
    <source>
        <dbReference type="EMBL" id="MFC4829646.1"/>
    </source>
</evidence>
<keyword evidence="1" id="KW-0812">Transmembrane</keyword>
<dbReference type="Proteomes" id="UP001595960">
    <property type="component" value="Unassembled WGS sequence"/>
</dbReference>
<feature type="transmembrane region" description="Helical" evidence="1">
    <location>
        <begin position="321"/>
        <end position="341"/>
    </location>
</feature>
<feature type="transmembrane region" description="Helical" evidence="1">
    <location>
        <begin position="87"/>
        <end position="106"/>
    </location>
</feature>
<reference evidence="3" key="1">
    <citation type="journal article" date="2019" name="Int. J. Syst. Evol. Microbiol.">
        <title>The Global Catalogue of Microorganisms (GCM) 10K type strain sequencing project: providing services to taxonomists for standard genome sequencing and annotation.</title>
        <authorList>
            <consortium name="The Broad Institute Genomics Platform"/>
            <consortium name="The Broad Institute Genome Sequencing Center for Infectious Disease"/>
            <person name="Wu L."/>
            <person name="Ma J."/>
        </authorList>
    </citation>
    <scope>NUCLEOTIDE SEQUENCE [LARGE SCALE GENOMIC DNA]</scope>
    <source>
        <strain evidence="3">CGMCC 1.12192</strain>
    </source>
</reference>
<feature type="transmembrane region" description="Helical" evidence="1">
    <location>
        <begin position="251"/>
        <end position="270"/>
    </location>
</feature>
<evidence type="ECO:0000313" key="3">
    <source>
        <dbReference type="Proteomes" id="UP001595960"/>
    </source>
</evidence>
<accession>A0ABV9R690</accession>
<keyword evidence="1" id="KW-0472">Membrane</keyword>
<feature type="transmembrane region" description="Helical" evidence="1">
    <location>
        <begin position="126"/>
        <end position="143"/>
    </location>
</feature>
<comment type="caution">
    <text evidence="2">The sequence shown here is derived from an EMBL/GenBank/DDBJ whole genome shotgun (WGS) entry which is preliminary data.</text>
</comment>
<gene>
    <name evidence="2" type="ORF">ACFPER_12640</name>
</gene>
<feature type="transmembrane region" description="Helical" evidence="1">
    <location>
        <begin position="180"/>
        <end position="199"/>
    </location>
</feature>
<sequence>MSELTHRLRPMRGRDPLEPHRTATPLELFYDLVFVVAFSQAGTQAANLLAAGSTGPALMGFTFALFAICWAWITYAWLASAYDNDDVFFRIATMVQMIGVIMLALGLPETYASIDAGADLENRVVIAGYVVMRVAVVALWLRAARHDPARRRTALTYASLVSIVQVGWVALLVASPSLEGAFAGWAILVACELAVPVIAERRDGGTPWHPHHIAERYGLLVIITLGEVVVGTVLAISAVVEEQGWDLEAVLTAFGGTLLAFGMWWVYFLMPFAPLLARRRGWAAFAWGYGHIPVFGAVAATGAGLHVAALVVEETATVDDVVAVVAVAVPVAVFVIVLFVLETLLLRRVDAFRAAMFAASLVPLAVAAWIVTLGATMGTGIVVAALSPVVLIVGYETAGHRHQAAALERALA</sequence>
<dbReference type="RefSeq" id="WP_204393515.1">
    <property type="nucleotide sequence ID" value="NZ_JAFBBW010000001.1"/>
</dbReference>
<feature type="transmembrane region" description="Helical" evidence="1">
    <location>
        <begin position="57"/>
        <end position="78"/>
    </location>
</feature>
<keyword evidence="3" id="KW-1185">Reference proteome</keyword>
<dbReference type="PANTHER" id="PTHR36840:SF1">
    <property type="entry name" value="BLL5714 PROTEIN"/>
    <property type="match status" value="1"/>
</dbReference>
<feature type="transmembrane region" description="Helical" evidence="1">
    <location>
        <begin position="219"/>
        <end position="239"/>
    </location>
</feature>
<dbReference type="PANTHER" id="PTHR36840">
    <property type="entry name" value="BLL5714 PROTEIN"/>
    <property type="match status" value="1"/>
</dbReference>
<dbReference type="Pfam" id="PF06772">
    <property type="entry name" value="LtrA"/>
    <property type="match status" value="1"/>
</dbReference>
<keyword evidence="1" id="KW-1133">Transmembrane helix</keyword>
<organism evidence="2 3">
    <name type="scientific">Agromyces aurantiacus</name>
    <dbReference type="NCBI Taxonomy" id="165814"/>
    <lineage>
        <taxon>Bacteria</taxon>
        <taxon>Bacillati</taxon>
        <taxon>Actinomycetota</taxon>
        <taxon>Actinomycetes</taxon>
        <taxon>Micrococcales</taxon>
        <taxon>Microbacteriaceae</taxon>
        <taxon>Agromyces</taxon>
    </lineage>
</organism>
<protein>
    <submittedName>
        <fullName evidence="2">Low temperature requirement protein A</fullName>
    </submittedName>
</protein>
<feature type="transmembrane region" description="Helical" evidence="1">
    <location>
        <begin position="282"/>
        <end position="309"/>
    </location>
</feature>
<evidence type="ECO:0000256" key="1">
    <source>
        <dbReference type="SAM" id="Phobius"/>
    </source>
</evidence>
<dbReference type="EMBL" id="JBHSJC010000001">
    <property type="protein sequence ID" value="MFC4829646.1"/>
    <property type="molecule type" value="Genomic_DNA"/>
</dbReference>